<evidence type="ECO:0000256" key="6">
    <source>
        <dbReference type="SAM" id="Phobius"/>
    </source>
</evidence>
<dbReference type="Gene3D" id="1.20.1250.20">
    <property type="entry name" value="MFS general substrate transporter like domains"/>
    <property type="match status" value="1"/>
</dbReference>
<protein>
    <recommendedName>
        <fullName evidence="7">Major facilitator superfamily (MFS) profile domain-containing protein</fullName>
    </recommendedName>
</protein>
<evidence type="ECO:0000313" key="9">
    <source>
        <dbReference type="Proteomes" id="UP000077684"/>
    </source>
</evidence>
<keyword evidence="9" id="KW-1185">Reference proteome</keyword>
<dbReference type="PANTHER" id="PTHR23501:SF198">
    <property type="entry name" value="AZOLE RESISTANCE PROTEIN 1-RELATED"/>
    <property type="match status" value="1"/>
</dbReference>
<evidence type="ECO:0000259" key="7">
    <source>
        <dbReference type="PROSITE" id="PS50850"/>
    </source>
</evidence>
<name>A0A8X7SUZ7_9BASI</name>
<evidence type="ECO:0000256" key="1">
    <source>
        <dbReference type="ARBA" id="ARBA00004141"/>
    </source>
</evidence>
<dbReference type="GO" id="GO:0022857">
    <property type="term" value="F:transmembrane transporter activity"/>
    <property type="evidence" value="ECO:0007669"/>
    <property type="project" value="InterPro"/>
</dbReference>
<feature type="domain" description="Major facilitator superfamily (MFS) profile" evidence="7">
    <location>
        <begin position="56"/>
        <end position="126"/>
    </location>
</feature>
<evidence type="ECO:0000256" key="4">
    <source>
        <dbReference type="ARBA" id="ARBA00023136"/>
    </source>
</evidence>
<feature type="non-terminal residue" evidence="8">
    <location>
        <position position="126"/>
    </location>
</feature>
<keyword evidence="2 6" id="KW-0812">Transmembrane</keyword>
<dbReference type="SUPFAM" id="SSF103473">
    <property type="entry name" value="MFS general substrate transporter"/>
    <property type="match status" value="1"/>
</dbReference>
<reference evidence="8" key="2">
    <citation type="journal article" date="2019" name="IMA Fungus">
        <title>Genome sequencing and comparison of five Tilletia species to identify candidate genes for the detection of regulated species infecting wheat.</title>
        <authorList>
            <person name="Nguyen H.D.T."/>
            <person name="Sultana T."/>
            <person name="Kesanakurti P."/>
            <person name="Hambleton S."/>
        </authorList>
    </citation>
    <scope>NUCLEOTIDE SEQUENCE</scope>
    <source>
        <strain evidence="8">DAOMC 236426</strain>
    </source>
</reference>
<evidence type="ECO:0000256" key="3">
    <source>
        <dbReference type="ARBA" id="ARBA00022989"/>
    </source>
</evidence>
<reference evidence="8" key="1">
    <citation type="submission" date="2016-04" db="EMBL/GenBank/DDBJ databases">
        <authorList>
            <person name="Nguyen H.D."/>
            <person name="Samba Siva P."/>
            <person name="Cullis J."/>
            <person name="Levesque C.A."/>
            <person name="Hambleton S."/>
        </authorList>
    </citation>
    <scope>NUCLEOTIDE SEQUENCE</scope>
    <source>
        <strain evidence="8">DAOMC 236426</strain>
    </source>
</reference>
<keyword evidence="3 6" id="KW-1133">Transmembrane helix</keyword>
<comment type="caution">
    <text evidence="8">The sequence shown here is derived from an EMBL/GenBank/DDBJ whole genome shotgun (WGS) entry which is preliminary data.</text>
</comment>
<dbReference type="InterPro" id="IPR020846">
    <property type="entry name" value="MFS_dom"/>
</dbReference>
<dbReference type="AlphaFoldDB" id="A0A8X7SUZ7"/>
<dbReference type="Proteomes" id="UP000077684">
    <property type="component" value="Unassembled WGS sequence"/>
</dbReference>
<dbReference type="PANTHER" id="PTHR23501">
    <property type="entry name" value="MAJOR FACILITATOR SUPERFAMILY"/>
    <property type="match status" value="1"/>
</dbReference>
<feature type="region of interest" description="Disordered" evidence="5">
    <location>
        <begin position="1"/>
        <end position="47"/>
    </location>
</feature>
<dbReference type="Pfam" id="PF07690">
    <property type="entry name" value="MFS_1"/>
    <property type="match status" value="1"/>
</dbReference>
<gene>
    <name evidence="8" type="ORF">A4X06_0g6266</name>
</gene>
<dbReference type="GO" id="GO:0005886">
    <property type="term" value="C:plasma membrane"/>
    <property type="evidence" value="ECO:0007669"/>
    <property type="project" value="TreeGrafter"/>
</dbReference>
<sequence length="126" mass="13659">MSSATQVVAPPAGTDFEKQPSSPSSQSGSFSDKKKQSSEVSPSAGEYPTGIRFTLIVLACALFIFLVALDQTIVSTAIPVVTNQFNSFSDVGWYGSAYLLTSTVFQPLFGRLYTNFSVKWVYLSCF</sequence>
<feature type="transmembrane region" description="Helical" evidence="6">
    <location>
        <begin position="50"/>
        <end position="69"/>
    </location>
</feature>
<dbReference type="InterPro" id="IPR036259">
    <property type="entry name" value="MFS_trans_sf"/>
</dbReference>
<dbReference type="PROSITE" id="PS50850">
    <property type="entry name" value="MFS"/>
    <property type="match status" value="1"/>
</dbReference>
<feature type="compositionally biased region" description="Low complexity" evidence="5">
    <location>
        <begin position="19"/>
        <end position="30"/>
    </location>
</feature>
<dbReference type="EMBL" id="LWDE02000881">
    <property type="protein sequence ID" value="KAE8243512.1"/>
    <property type="molecule type" value="Genomic_DNA"/>
</dbReference>
<proteinExistence type="predicted"/>
<dbReference type="InterPro" id="IPR011701">
    <property type="entry name" value="MFS"/>
</dbReference>
<accession>A0A8X7SUZ7</accession>
<organism evidence="8 9">
    <name type="scientific">Tilletia controversa</name>
    <name type="common">dwarf bunt fungus</name>
    <dbReference type="NCBI Taxonomy" id="13291"/>
    <lineage>
        <taxon>Eukaryota</taxon>
        <taxon>Fungi</taxon>
        <taxon>Dikarya</taxon>
        <taxon>Basidiomycota</taxon>
        <taxon>Ustilaginomycotina</taxon>
        <taxon>Exobasidiomycetes</taxon>
        <taxon>Tilletiales</taxon>
        <taxon>Tilletiaceae</taxon>
        <taxon>Tilletia</taxon>
    </lineage>
</organism>
<evidence type="ECO:0000256" key="2">
    <source>
        <dbReference type="ARBA" id="ARBA00022692"/>
    </source>
</evidence>
<keyword evidence="4 6" id="KW-0472">Membrane</keyword>
<evidence type="ECO:0000313" key="8">
    <source>
        <dbReference type="EMBL" id="KAE8243512.1"/>
    </source>
</evidence>
<comment type="subcellular location">
    <subcellularLocation>
        <location evidence="1">Membrane</location>
        <topology evidence="1">Multi-pass membrane protein</topology>
    </subcellularLocation>
</comment>
<evidence type="ECO:0000256" key="5">
    <source>
        <dbReference type="SAM" id="MobiDB-lite"/>
    </source>
</evidence>